<name>A0ABN9UXV6_9DINO</name>
<gene>
    <name evidence="2" type="ORF">PCOR1329_LOCUS52713</name>
</gene>
<evidence type="ECO:0000256" key="1">
    <source>
        <dbReference type="SAM" id="MobiDB-lite"/>
    </source>
</evidence>
<organism evidence="2 3">
    <name type="scientific">Prorocentrum cordatum</name>
    <dbReference type="NCBI Taxonomy" id="2364126"/>
    <lineage>
        <taxon>Eukaryota</taxon>
        <taxon>Sar</taxon>
        <taxon>Alveolata</taxon>
        <taxon>Dinophyceae</taxon>
        <taxon>Prorocentrales</taxon>
        <taxon>Prorocentraceae</taxon>
        <taxon>Prorocentrum</taxon>
    </lineage>
</organism>
<feature type="compositionally biased region" description="Basic and acidic residues" evidence="1">
    <location>
        <begin position="39"/>
        <end position="58"/>
    </location>
</feature>
<dbReference type="Proteomes" id="UP001189429">
    <property type="component" value="Unassembled WGS sequence"/>
</dbReference>
<accession>A0ABN9UXV6</accession>
<reference evidence="2" key="1">
    <citation type="submission" date="2023-10" db="EMBL/GenBank/DDBJ databases">
        <authorList>
            <person name="Chen Y."/>
            <person name="Shah S."/>
            <person name="Dougan E. K."/>
            <person name="Thang M."/>
            <person name="Chan C."/>
        </authorList>
    </citation>
    <scope>NUCLEOTIDE SEQUENCE [LARGE SCALE GENOMIC DNA]</scope>
</reference>
<comment type="caution">
    <text evidence="2">The sequence shown here is derived from an EMBL/GenBank/DDBJ whole genome shotgun (WGS) entry which is preliminary data.</text>
</comment>
<protein>
    <submittedName>
        <fullName evidence="2">Uncharacterized protein</fullName>
    </submittedName>
</protein>
<sequence>MLSPPTCACLARLEARDADAAGGAQAVPGRLKARHRPPRKQEEGGEEARAVEEREEGQAHSWSPAGAARRPAPSGALGGGCMRRARRGDGTAPGPAARGAPRGRTKLGLLPAGGGGTCVHWLLDGWS</sequence>
<feature type="compositionally biased region" description="Low complexity" evidence="1">
    <location>
        <begin position="63"/>
        <end position="75"/>
    </location>
</feature>
<feature type="compositionally biased region" description="Low complexity" evidence="1">
    <location>
        <begin position="90"/>
        <end position="102"/>
    </location>
</feature>
<feature type="region of interest" description="Disordered" evidence="1">
    <location>
        <begin position="18"/>
        <end position="110"/>
    </location>
</feature>
<evidence type="ECO:0000313" key="3">
    <source>
        <dbReference type="Proteomes" id="UP001189429"/>
    </source>
</evidence>
<dbReference type="EMBL" id="CAUYUJ010016416">
    <property type="protein sequence ID" value="CAK0865032.1"/>
    <property type="molecule type" value="Genomic_DNA"/>
</dbReference>
<proteinExistence type="predicted"/>
<keyword evidence="3" id="KW-1185">Reference proteome</keyword>
<evidence type="ECO:0000313" key="2">
    <source>
        <dbReference type="EMBL" id="CAK0865032.1"/>
    </source>
</evidence>